<dbReference type="EC" id="5.6.2.3" evidence="1"/>
<comment type="similarity">
    <text evidence="1">Belongs to the helicase family.</text>
</comment>
<evidence type="ECO:0000313" key="5">
    <source>
        <dbReference type="Proteomes" id="UP000580250"/>
    </source>
</evidence>
<gene>
    <name evidence="4" type="ORF">MENT_LOCUS51367</name>
</gene>
<dbReference type="GO" id="GO:0006281">
    <property type="term" value="P:DNA repair"/>
    <property type="evidence" value="ECO:0007669"/>
    <property type="project" value="UniProtKB-KW"/>
</dbReference>
<dbReference type="PANTHER" id="PTHR10492">
    <property type="match status" value="1"/>
</dbReference>
<accession>A0A6V7XFQ2</accession>
<protein>
    <recommendedName>
        <fullName evidence="1">ATP-dependent DNA helicase</fullName>
        <ecNumber evidence="1">5.6.2.3</ecNumber>
    </recommendedName>
</protein>
<keyword evidence="1" id="KW-0067">ATP-binding</keyword>
<feature type="domain" description="OTU" evidence="3">
    <location>
        <begin position="1174"/>
        <end position="1381"/>
    </location>
</feature>
<keyword evidence="1" id="KW-0347">Helicase</keyword>
<dbReference type="GO" id="GO:0016787">
    <property type="term" value="F:hydrolase activity"/>
    <property type="evidence" value="ECO:0007669"/>
    <property type="project" value="UniProtKB-KW"/>
</dbReference>
<dbReference type="OrthoDB" id="5864836at2759"/>
<sequence length="1385" mass="159806">MTNEHFRGSRQYYQKQYAACMTICREIGSIDLLITYTMDPSAPELSNMLLEHQNWSDRPMEVCRIFLDKLAELVKDITERGVLGPVKAWFHSLEHQKRGLPHVHFAVILDWEKMRKSGQVTSKEEYMEQYISAEIPDLPRPNDRTESANLQRLLHQIVVTKHVHTCNQHCMRDRIRCAKRFPHAYSDNNIYSDNAYPKYRRRPPPTSENARKSNPEMFGNIHKYVDRYGKQHVVTNQYVVPYNHFLLSKYRSHINVELVAGDGCVKYVTKYVMKGADMAFIKIEQEGIEGGAWRYDEFHQLRLARYITSMEAFLSIWGTKLVVRSHIVDELDIHGPQGHHVAVEEGRELEIAEEVQRQLNEGEERRTQLTAYFDFNRQRHLIGEPPAGLTYGNAYRQLNYNVLKKNWQLSVYQHHKKLCRIRTVSPTNLELLAIRILLTVVVDPTCWEDLRTFEDVVYSTFLEAAKARGLMSDDIIWRRTIQEAFDSNKRIQQRIRWLAMFFGSTNLTNPTALLDYVIQMPQDWLYGTRVAQLDFETRRDYVLCNIEWFLRANGIRPDEIERDDGTFETACERIRLPRPSLRNIQPELLNDAEIDPEMLIRTHVDSPFLEQHQRGSTQDYYLRLFYNDPRPTEEQQHFIDEIVRGMWSARHVIDGEEPSFATDIPRYFFITGEGGSGKTFMYNKLIAFLHANEFMIMPMASTGIAAELLYGGATVHKRLCRQKHVDSSTQPFVDYRGQFADTLRKLHGIIIDEVSMQHKDVLEFVDRLFRSVAPRPLKNVPFGGKCVVIGGDWKQLLPVVAGGTLLHQFDASVKNTVLFKNFVTRKLKSNLRLQPGQEQYRTLLKCIGTGVLNDADDRVQLPVSICVNSREELINFVYPPCLLHSAIEKWEDFCGRAILCPLNTETFEMNNIILDRINGQEHTFYSITTPIMDDVNLENNISDVDHENLTRQTPPGVPEHMLRVRVGSIMMLIINLSVQNGLCNGTRVQIIGLGHNLIRCRILSGSGKGNDFDLFRTRFLYGADPKAPQEGMVRVERVQFPLRPANSQCFSHGQLYVALSRARDAESVKVATLRKDRRVKNPVIPAMIDEEDFNELGPMELAMSSGDEPVLIERIPHEQTTTSSTAFISQQPTTSANAIIQPMPTTSANDASQATTSPTIEQNTQQRSADLPNCFLDNVLGDGDCLFRSIVRALYAGSEGLALHVNPLYEDYQRGLRRLIARRYQEDLHNIADEHLTDERIHEIEWDAPHIRQAGLRLDVTDPRRSMREYSLHMMQPANNNNTRYGSHLEIRYAEIVLGRRILIVENRRQRVIDANGRSHWRNMTNEYQGIFLSPGLSAEEMGLTRITDFGQIFAILRAHNMDNTIVLRLEGIHYRPIYLVEYFN</sequence>
<evidence type="ECO:0000256" key="2">
    <source>
        <dbReference type="SAM" id="MobiDB-lite"/>
    </source>
</evidence>
<dbReference type="InterPro" id="IPR049163">
    <property type="entry name" value="Pif1-like_2B_dom"/>
</dbReference>
<keyword evidence="1" id="KW-0233">DNA recombination</keyword>
<feature type="region of interest" description="Disordered" evidence="2">
    <location>
        <begin position="1145"/>
        <end position="1166"/>
    </location>
</feature>
<keyword evidence="1" id="KW-0227">DNA damage</keyword>
<dbReference type="Gene3D" id="3.40.50.300">
    <property type="entry name" value="P-loop containing nucleotide triphosphate hydrolases"/>
    <property type="match status" value="1"/>
</dbReference>
<dbReference type="Pfam" id="PF05970">
    <property type="entry name" value="PIF1"/>
    <property type="match status" value="1"/>
</dbReference>
<evidence type="ECO:0000256" key="1">
    <source>
        <dbReference type="RuleBase" id="RU363044"/>
    </source>
</evidence>
<dbReference type="Pfam" id="PF21530">
    <property type="entry name" value="Pif1_2B_dom"/>
    <property type="match status" value="1"/>
</dbReference>
<dbReference type="GO" id="GO:0006310">
    <property type="term" value="P:DNA recombination"/>
    <property type="evidence" value="ECO:0007669"/>
    <property type="project" value="UniProtKB-KW"/>
</dbReference>
<keyword evidence="1" id="KW-0234">DNA repair</keyword>
<evidence type="ECO:0000259" key="3">
    <source>
        <dbReference type="PROSITE" id="PS50802"/>
    </source>
</evidence>
<name>A0A6V7XFQ2_MELEN</name>
<dbReference type="PANTHER" id="PTHR10492:SF57">
    <property type="entry name" value="ATP-DEPENDENT DNA HELICASE"/>
    <property type="match status" value="1"/>
</dbReference>
<evidence type="ECO:0000313" key="4">
    <source>
        <dbReference type="EMBL" id="CAD2198083.1"/>
    </source>
</evidence>
<dbReference type="SUPFAM" id="SSF52540">
    <property type="entry name" value="P-loop containing nucleoside triphosphate hydrolases"/>
    <property type="match status" value="2"/>
</dbReference>
<dbReference type="GO" id="GO:0000723">
    <property type="term" value="P:telomere maintenance"/>
    <property type="evidence" value="ECO:0007669"/>
    <property type="project" value="InterPro"/>
</dbReference>
<dbReference type="InterPro" id="IPR003323">
    <property type="entry name" value="OTU_dom"/>
</dbReference>
<comment type="catalytic activity">
    <reaction evidence="1">
        <text>ATP + H2O = ADP + phosphate + H(+)</text>
        <dbReference type="Rhea" id="RHEA:13065"/>
        <dbReference type="ChEBI" id="CHEBI:15377"/>
        <dbReference type="ChEBI" id="CHEBI:15378"/>
        <dbReference type="ChEBI" id="CHEBI:30616"/>
        <dbReference type="ChEBI" id="CHEBI:43474"/>
        <dbReference type="ChEBI" id="CHEBI:456216"/>
        <dbReference type="EC" id="5.6.2.3"/>
    </reaction>
</comment>
<dbReference type="InterPro" id="IPR010285">
    <property type="entry name" value="DNA_helicase_pif1-like_DEAD"/>
</dbReference>
<dbReference type="Gene3D" id="3.90.70.80">
    <property type="match status" value="1"/>
</dbReference>
<dbReference type="InterPro" id="IPR027417">
    <property type="entry name" value="P-loop_NTPase"/>
</dbReference>
<keyword evidence="1" id="KW-0378">Hydrolase</keyword>
<dbReference type="InterPro" id="IPR025476">
    <property type="entry name" value="Helitron_helicase-like"/>
</dbReference>
<dbReference type="Pfam" id="PF14214">
    <property type="entry name" value="Helitron_like_N"/>
    <property type="match status" value="1"/>
</dbReference>
<dbReference type="GO" id="GO:0043139">
    <property type="term" value="F:5'-3' DNA helicase activity"/>
    <property type="evidence" value="ECO:0007669"/>
    <property type="project" value="UniProtKB-EC"/>
</dbReference>
<feature type="region of interest" description="Disordered" evidence="2">
    <location>
        <begin position="195"/>
        <end position="215"/>
    </location>
</feature>
<dbReference type="EMBL" id="CAJEWN010001517">
    <property type="protein sequence ID" value="CAD2198083.1"/>
    <property type="molecule type" value="Genomic_DNA"/>
</dbReference>
<keyword evidence="1" id="KW-0547">Nucleotide-binding</keyword>
<comment type="caution">
    <text evidence="4">The sequence shown here is derived from an EMBL/GenBank/DDBJ whole genome shotgun (WGS) entry which is preliminary data.</text>
</comment>
<reference evidence="4 5" key="1">
    <citation type="submission" date="2020-08" db="EMBL/GenBank/DDBJ databases">
        <authorList>
            <person name="Koutsovoulos G."/>
            <person name="Danchin GJ E."/>
        </authorList>
    </citation>
    <scope>NUCLEOTIDE SEQUENCE [LARGE SCALE GENOMIC DNA]</scope>
</reference>
<dbReference type="PROSITE" id="PS50802">
    <property type="entry name" value="OTU"/>
    <property type="match status" value="1"/>
</dbReference>
<organism evidence="4 5">
    <name type="scientific">Meloidogyne enterolobii</name>
    <name type="common">Root-knot nematode worm</name>
    <name type="synonym">Meloidogyne mayaguensis</name>
    <dbReference type="NCBI Taxonomy" id="390850"/>
    <lineage>
        <taxon>Eukaryota</taxon>
        <taxon>Metazoa</taxon>
        <taxon>Ecdysozoa</taxon>
        <taxon>Nematoda</taxon>
        <taxon>Chromadorea</taxon>
        <taxon>Rhabditida</taxon>
        <taxon>Tylenchina</taxon>
        <taxon>Tylenchomorpha</taxon>
        <taxon>Tylenchoidea</taxon>
        <taxon>Meloidogynidae</taxon>
        <taxon>Meloidogyninae</taxon>
        <taxon>Meloidogyne</taxon>
    </lineage>
</organism>
<comment type="cofactor">
    <cofactor evidence="1">
        <name>Mg(2+)</name>
        <dbReference type="ChEBI" id="CHEBI:18420"/>
    </cofactor>
</comment>
<dbReference type="GO" id="GO:0005524">
    <property type="term" value="F:ATP binding"/>
    <property type="evidence" value="ECO:0007669"/>
    <property type="project" value="UniProtKB-KW"/>
</dbReference>
<dbReference type="Proteomes" id="UP000580250">
    <property type="component" value="Unassembled WGS sequence"/>
</dbReference>
<proteinExistence type="inferred from homology"/>